<dbReference type="SMART" id="SM01217">
    <property type="entry name" value="Fn3_like"/>
    <property type="match status" value="1"/>
</dbReference>
<dbReference type="PANTHER" id="PTHR30620:SF16">
    <property type="entry name" value="LYSOSOMAL BETA GLUCOSIDASE"/>
    <property type="match status" value="1"/>
</dbReference>
<dbReference type="OrthoDB" id="9805821at2"/>
<sequence length="752" mass="83097">MKKIPLFFISFIFYGCLTEGNRNQPQTYENPKIEALIRQMTLEEKVGQLNFYVGDLFNTGPTVRTTESDKFDQLIREGKLTGLFNVHGAAYTGRLQKIAVEESRLGIPLLFGADVIHGFKTVFPIPLASAASWDLEAIEKAERVAAIESTAAGINFNFAPMVDISRDPRWGRIAEGAGEDPFLGSEVAKARVRGFQEQSLTDPQTMAACVKHFAAYGAPDGGRDYNTVDMSERLLREMYLPPYKAGIDAGAATIMTSFNELNGIAASGSQFLLRDILRKEWGFKGMVVSDWQSVNEMVAHGNAANNAEAAMMALKAGVDMDMMGDVYLEEVPRLVNEGKLDIKFVDEAVRNVLKLKYDLGLFDDPYRYSDTIREKNNIRAVEHLEAARDVAKKSIVLLKNKEKLLPLKKSIGTIAVIGPLADNQADMNGTWSFFGEAQHPITFLQGIKDAVSGQSRVLYAEGCNLYDRSKDKFAEAVNIAKKADVVILAVGESAVMNGEAGSRSDIRLPGIQPELVMEIAKTGKPVVALVMSGRPLDLSWLDENIPAILEVWTLGSEAGNAAADVLFGDYNPSGKLPVTFPRNVGQVPIYYNHKNTGRPYEGDYSEPLSERIYRSKYRDVQNSPLYPFGYGLSYSTFEYSDITLSADTLNAGESITASVSITNEGPYDGEEVVQLYIRDLVGSVTRPVKELKGFKKLMIKNGETVKVDFTLSSDDLSFYRHDMTYGIEPGDFQIFIGSDSKNVKEQHFVLKN</sequence>
<dbReference type="PRINTS" id="PR00133">
    <property type="entry name" value="GLHYDRLASE3"/>
</dbReference>
<evidence type="ECO:0000313" key="12">
    <source>
        <dbReference type="EMBL" id="ELR70569.1"/>
    </source>
</evidence>
<keyword evidence="6" id="KW-0574">Periplasm</keyword>
<protein>
    <recommendedName>
        <fullName evidence="9">Periplasmic beta-glucosidase</fullName>
        <ecNumber evidence="4">3.2.1.21</ecNumber>
    </recommendedName>
</protein>
<keyword evidence="7 10" id="KW-0378">Hydrolase</keyword>
<dbReference type="Pfam" id="PF00933">
    <property type="entry name" value="Glyco_hydro_3"/>
    <property type="match status" value="1"/>
</dbReference>
<evidence type="ECO:0000259" key="11">
    <source>
        <dbReference type="SMART" id="SM01217"/>
    </source>
</evidence>
<organism evidence="12 13">
    <name type="scientific">Fulvivirga imtechensis AK7</name>
    <dbReference type="NCBI Taxonomy" id="1237149"/>
    <lineage>
        <taxon>Bacteria</taxon>
        <taxon>Pseudomonadati</taxon>
        <taxon>Bacteroidota</taxon>
        <taxon>Cytophagia</taxon>
        <taxon>Cytophagales</taxon>
        <taxon>Fulvivirgaceae</taxon>
        <taxon>Fulvivirga</taxon>
    </lineage>
</organism>
<dbReference type="InterPro" id="IPR002772">
    <property type="entry name" value="Glyco_hydro_3_C"/>
</dbReference>
<evidence type="ECO:0000256" key="1">
    <source>
        <dbReference type="ARBA" id="ARBA00000448"/>
    </source>
</evidence>
<dbReference type="SUPFAM" id="SSF52279">
    <property type="entry name" value="Beta-D-glucan exohydrolase, C-terminal domain"/>
    <property type="match status" value="1"/>
</dbReference>
<dbReference type="InterPro" id="IPR013783">
    <property type="entry name" value="Ig-like_fold"/>
</dbReference>
<dbReference type="FunFam" id="2.60.40.10:FF:000495">
    <property type="entry name" value="Periplasmic beta-glucosidase"/>
    <property type="match status" value="1"/>
</dbReference>
<dbReference type="InterPro" id="IPR017853">
    <property type="entry name" value="GH"/>
</dbReference>
<evidence type="ECO:0000256" key="2">
    <source>
        <dbReference type="ARBA" id="ARBA00004418"/>
    </source>
</evidence>
<dbReference type="GO" id="GO:0009251">
    <property type="term" value="P:glucan catabolic process"/>
    <property type="evidence" value="ECO:0007669"/>
    <property type="project" value="TreeGrafter"/>
</dbReference>
<dbReference type="PANTHER" id="PTHR30620">
    <property type="entry name" value="PERIPLASMIC BETA-GLUCOSIDASE-RELATED"/>
    <property type="match status" value="1"/>
</dbReference>
<name>L8JSU5_9BACT</name>
<accession>L8JSU5</accession>
<dbReference type="InterPro" id="IPR051915">
    <property type="entry name" value="Cellulose_Degrad_GH3"/>
</dbReference>
<gene>
    <name evidence="12" type="ORF">C900_03550</name>
</gene>
<dbReference type="InterPro" id="IPR001764">
    <property type="entry name" value="Glyco_hydro_3_N"/>
</dbReference>
<dbReference type="Pfam" id="PF01915">
    <property type="entry name" value="Glyco_hydro_3_C"/>
    <property type="match status" value="1"/>
</dbReference>
<dbReference type="SUPFAM" id="SSF51445">
    <property type="entry name" value="(Trans)glycosidases"/>
    <property type="match status" value="1"/>
</dbReference>
<evidence type="ECO:0000256" key="4">
    <source>
        <dbReference type="ARBA" id="ARBA00012744"/>
    </source>
</evidence>
<dbReference type="PROSITE" id="PS51257">
    <property type="entry name" value="PROKAR_LIPOPROTEIN"/>
    <property type="match status" value="1"/>
</dbReference>
<evidence type="ECO:0000256" key="7">
    <source>
        <dbReference type="ARBA" id="ARBA00022801"/>
    </source>
</evidence>
<dbReference type="Proteomes" id="UP000011135">
    <property type="component" value="Unassembled WGS sequence"/>
</dbReference>
<comment type="caution">
    <text evidence="12">The sequence shown here is derived from an EMBL/GenBank/DDBJ whole genome shotgun (WGS) entry which is preliminary data.</text>
</comment>
<dbReference type="InterPro" id="IPR036881">
    <property type="entry name" value="Glyco_hydro_3_C_sf"/>
</dbReference>
<dbReference type="EC" id="3.2.1.21" evidence="4"/>
<dbReference type="PROSITE" id="PS00775">
    <property type="entry name" value="GLYCOSYL_HYDROL_F3"/>
    <property type="match status" value="1"/>
</dbReference>
<dbReference type="Pfam" id="PF14310">
    <property type="entry name" value="Fn3-like"/>
    <property type="match status" value="1"/>
</dbReference>
<dbReference type="GO" id="GO:0008422">
    <property type="term" value="F:beta-glucosidase activity"/>
    <property type="evidence" value="ECO:0007669"/>
    <property type="project" value="UniProtKB-EC"/>
</dbReference>
<dbReference type="FunFam" id="3.20.20.300:FF:000005">
    <property type="entry name" value="Periplasmic beta-glucosidase"/>
    <property type="match status" value="1"/>
</dbReference>
<dbReference type="Gene3D" id="3.40.50.1700">
    <property type="entry name" value="Glycoside hydrolase family 3 C-terminal domain"/>
    <property type="match status" value="1"/>
</dbReference>
<evidence type="ECO:0000256" key="9">
    <source>
        <dbReference type="ARBA" id="ARBA00067498"/>
    </source>
</evidence>
<dbReference type="PATRIC" id="fig|1237149.3.peg.3311"/>
<comment type="subcellular location">
    <subcellularLocation>
        <location evidence="2">Periplasm</location>
    </subcellularLocation>
</comment>
<evidence type="ECO:0000256" key="3">
    <source>
        <dbReference type="ARBA" id="ARBA00005336"/>
    </source>
</evidence>
<comment type="catalytic activity">
    <reaction evidence="1">
        <text>Hydrolysis of terminal, non-reducing beta-D-glucosyl residues with release of beta-D-glucose.</text>
        <dbReference type="EC" id="3.2.1.21"/>
    </reaction>
</comment>
<dbReference type="AlphaFoldDB" id="L8JSU5"/>
<dbReference type="FunFam" id="3.40.50.1700:FF:000004">
    <property type="entry name" value="Periplasmic beta-glucosidase"/>
    <property type="match status" value="1"/>
</dbReference>
<evidence type="ECO:0000256" key="10">
    <source>
        <dbReference type="RuleBase" id="RU361161"/>
    </source>
</evidence>
<dbReference type="STRING" id="1237149.C900_03550"/>
<keyword evidence="8 10" id="KW-0326">Glycosidase</keyword>
<comment type="similarity">
    <text evidence="3 10">Belongs to the glycosyl hydrolase 3 family.</text>
</comment>
<dbReference type="RefSeq" id="WP_009580926.1">
    <property type="nucleotide sequence ID" value="NZ_AMZN01000051.1"/>
</dbReference>
<dbReference type="NCBIfam" id="NF011678">
    <property type="entry name" value="PRK15098.1"/>
    <property type="match status" value="1"/>
</dbReference>
<evidence type="ECO:0000256" key="6">
    <source>
        <dbReference type="ARBA" id="ARBA00022764"/>
    </source>
</evidence>
<feature type="domain" description="Fibronectin type III-like" evidence="11">
    <location>
        <begin position="671"/>
        <end position="740"/>
    </location>
</feature>
<keyword evidence="5" id="KW-0732">Signal</keyword>
<dbReference type="GO" id="GO:0042597">
    <property type="term" value="C:periplasmic space"/>
    <property type="evidence" value="ECO:0007669"/>
    <property type="project" value="UniProtKB-SubCell"/>
</dbReference>
<keyword evidence="13" id="KW-1185">Reference proteome</keyword>
<evidence type="ECO:0000256" key="5">
    <source>
        <dbReference type="ARBA" id="ARBA00022729"/>
    </source>
</evidence>
<evidence type="ECO:0000313" key="13">
    <source>
        <dbReference type="Proteomes" id="UP000011135"/>
    </source>
</evidence>
<dbReference type="EMBL" id="AMZN01000051">
    <property type="protein sequence ID" value="ELR70569.1"/>
    <property type="molecule type" value="Genomic_DNA"/>
</dbReference>
<dbReference type="Gene3D" id="2.60.40.10">
    <property type="entry name" value="Immunoglobulins"/>
    <property type="match status" value="1"/>
</dbReference>
<dbReference type="InterPro" id="IPR026891">
    <property type="entry name" value="Fn3-like"/>
</dbReference>
<dbReference type="eggNOG" id="COG1472">
    <property type="taxonomic scope" value="Bacteria"/>
</dbReference>
<dbReference type="InterPro" id="IPR036962">
    <property type="entry name" value="Glyco_hydro_3_N_sf"/>
</dbReference>
<dbReference type="Gene3D" id="3.20.20.300">
    <property type="entry name" value="Glycoside hydrolase, family 3, N-terminal domain"/>
    <property type="match status" value="1"/>
</dbReference>
<proteinExistence type="inferred from homology"/>
<evidence type="ECO:0000256" key="8">
    <source>
        <dbReference type="ARBA" id="ARBA00023295"/>
    </source>
</evidence>
<dbReference type="InterPro" id="IPR019800">
    <property type="entry name" value="Glyco_hydro_3_AS"/>
</dbReference>
<reference evidence="12 13" key="1">
    <citation type="submission" date="2012-12" db="EMBL/GenBank/DDBJ databases">
        <title>Genome assembly of Fulvivirga imtechensis AK7.</title>
        <authorList>
            <person name="Nupur N."/>
            <person name="Khatri I."/>
            <person name="Kumar R."/>
            <person name="Subramanian S."/>
            <person name="Pinnaka A."/>
        </authorList>
    </citation>
    <scope>NUCLEOTIDE SEQUENCE [LARGE SCALE GENOMIC DNA]</scope>
    <source>
        <strain evidence="12 13">AK7</strain>
    </source>
</reference>